<keyword evidence="7" id="KW-1185">Reference proteome</keyword>
<dbReference type="PROSITE" id="PS50893">
    <property type="entry name" value="ABC_TRANSPORTER_2"/>
    <property type="match status" value="1"/>
</dbReference>
<dbReference type="eggNOG" id="COG1131">
    <property type="taxonomic scope" value="Bacteria"/>
</dbReference>
<dbReference type="EMBL" id="CP003629">
    <property type="protein sequence ID" value="AFQ45798.1"/>
    <property type="molecule type" value="Genomic_DNA"/>
</dbReference>
<dbReference type="Proteomes" id="UP000005262">
    <property type="component" value="Chromosome"/>
</dbReference>
<dbReference type="OrthoDB" id="1805624at2"/>
<evidence type="ECO:0000313" key="7">
    <source>
        <dbReference type="Proteomes" id="UP000005262"/>
    </source>
</evidence>
<evidence type="ECO:0000259" key="5">
    <source>
        <dbReference type="PROSITE" id="PS50893"/>
    </source>
</evidence>
<evidence type="ECO:0000256" key="4">
    <source>
        <dbReference type="ARBA" id="ARBA00022840"/>
    </source>
</evidence>
<sequence>MIIETHALTKKYGNKTACEQINLAVEAGQVYGFLGRNGAGKSTCIKMLTGLVFPTSGSGTVLGKPLGDVSARERMGYLPELFRYQDWMTGLDLLNFHAQLIKLKNKKDQITRVLKLVGLEGQEKYKVGAYSKGMQQRIGLACALLPNPQLIFLDEPTSALDPIGRKDVRDIIVALKKEGTTIFLNSHLLSEVEAVCDSVTFIHKGTVVKSARMDELLMNKISLTIRAKGMTEDLLVTMHNQYQSLQILADGSLTATLKDYEEIPALAAKLISNGVTLYELTPHRETLETVFMQLVGEEGLSSQQS</sequence>
<keyword evidence="2" id="KW-0813">Transport</keyword>
<dbReference type="Gene3D" id="3.40.50.300">
    <property type="entry name" value="P-loop containing nucleotide triphosphate hydrolases"/>
    <property type="match status" value="1"/>
</dbReference>
<evidence type="ECO:0000256" key="2">
    <source>
        <dbReference type="ARBA" id="ARBA00022448"/>
    </source>
</evidence>
<comment type="similarity">
    <text evidence="1">Belongs to the ABC transporter superfamily.</text>
</comment>
<keyword evidence="4" id="KW-0067">ATP-binding</keyword>
<name>J7J3G7_DESMD</name>
<dbReference type="HOGENOM" id="CLU_000604_1_2_9"/>
<dbReference type="SMART" id="SM00382">
    <property type="entry name" value="AAA"/>
    <property type="match status" value="1"/>
</dbReference>
<dbReference type="STRING" id="768704.Desmer_3966"/>
<dbReference type="RefSeq" id="WP_014904707.1">
    <property type="nucleotide sequence ID" value="NC_018515.1"/>
</dbReference>
<gene>
    <name evidence="6" type="ordered locus">Desmer_3966</name>
</gene>
<dbReference type="PROSITE" id="PS00211">
    <property type="entry name" value="ABC_TRANSPORTER_1"/>
    <property type="match status" value="1"/>
</dbReference>
<dbReference type="InterPro" id="IPR003439">
    <property type="entry name" value="ABC_transporter-like_ATP-bd"/>
</dbReference>
<dbReference type="InterPro" id="IPR003593">
    <property type="entry name" value="AAA+_ATPase"/>
</dbReference>
<feature type="domain" description="ABC transporter" evidence="5">
    <location>
        <begin position="3"/>
        <end position="229"/>
    </location>
</feature>
<dbReference type="CDD" id="cd03230">
    <property type="entry name" value="ABC_DR_subfamily_A"/>
    <property type="match status" value="1"/>
</dbReference>
<dbReference type="PANTHER" id="PTHR43335">
    <property type="entry name" value="ABC TRANSPORTER, ATP-BINDING PROTEIN"/>
    <property type="match status" value="1"/>
</dbReference>
<dbReference type="SUPFAM" id="SSF52540">
    <property type="entry name" value="P-loop containing nucleoside triphosphate hydrolases"/>
    <property type="match status" value="1"/>
</dbReference>
<reference evidence="6 7" key="1">
    <citation type="journal article" date="2012" name="J. Bacteriol.">
        <title>Complete genome sequences of Desulfosporosinus orientis DSM765T, Desulfosporosinus youngiae DSM17734T, Desulfosporosinus meridiei DSM13257T, and Desulfosporosinus acidiphilus DSM22704T.</title>
        <authorList>
            <person name="Pester M."/>
            <person name="Brambilla E."/>
            <person name="Alazard D."/>
            <person name="Rattei T."/>
            <person name="Weinmaier T."/>
            <person name="Han J."/>
            <person name="Lucas S."/>
            <person name="Lapidus A."/>
            <person name="Cheng J.F."/>
            <person name="Goodwin L."/>
            <person name="Pitluck S."/>
            <person name="Peters L."/>
            <person name="Ovchinnikova G."/>
            <person name="Teshima H."/>
            <person name="Detter J.C."/>
            <person name="Han C.S."/>
            <person name="Tapia R."/>
            <person name="Land M.L."/>
            <person name="Hauser L."/>
            <person name="Kyrpides N.C."/>
            <person name="Ivanova N.N."/>
            <person name="Pagani I."/>
            <person name="Huntmann M."/>
            <person name="Wei C.L."/>
            <person name="Davenport K.W."/>
            <person name="Daligault H."/>
            <person name="Chain P.S."/>
            <person name="Chen A."/>
            <person name="Mavromatis K."/>
            <person name="Markowitz V."/>
            <person name="Szeto E."/>
            <person name="Mikhailova N."/>
            <person name="Pati A."/>
            <person name="Wagner M."/>
            <person name="Woyke T."/>
            <person name="Ollivier B."/>
            <person name="Klenk H.P."/>
            <person name="Spring S."/>
            <person name="Loy A."/>
        </authorList>
    </citation>
    <scope>NUCLEOTIDE SEQUENCE [LARGE SCALE GENOMIC DNA]</scope>
    <source>
        <strain evidence="7">ATCC BAA-275 / DSM 13257 / NCIMB 13706 / S10</strain>
    </source>
</reference>
<evidence type="ECO:0000256" key="1">
    <source>
        <dbReference type="ARBA" id="ARBA00005417"/>
    </source>
</evidence>
<dbReference type="GO" id="GO:0016887">
    <property type="term" value="F:ATP hydrolysis activity"/>
    <property type="evidence" value="ECO:0007669"/>
    <property type="project" value="InterPro"/>
</dbReference>
<reference evidence="7" key="2">
    <citation type="submission" date="2012-08" db="EMBL/GenBank/DDBJ databases">
        <title>Finished genome of Desulfosporosinus meridiei DSM 13257.</title>
        <authorList>
            <person name="Huntemann M."/>
            <person name="Wei C.-L."/>
            <person name="Han J."/>
            <person name="Detter J.C."/>
            <person name="Han C."/>
            <person name="Davenport K."/>
            <person name="Daligault H."/>
            <person name="Erkkila T."/>
            <person name="Gu W."/>
            <person name="Munk A.C.C."/>
            <person name="Teshima H."/>
            <person name="Xu Y."/>
            <person name="Chain P."/>
            <person name="Tapia R."/>
            <person name="Chen A."/>
            <person name="Krypides N."/>
            <person name="Mavromatis K."/>
            <person name="Markowitz V."/>
            <person name="Szeto E."/>
            <person name="Ivanova N."/>
            <person name="Mikhailova N."/>
            <person name="Ovchinnikova G."/>
            <person name="Pagani I."/>
            <person name="Pati A."/>
            <person name="Goodwin L."/>
            <person name="Peters L."/>
            <person name="Pitluck S."/>
            <person name="Woyke T."/>
            <person name="Pester M."/>
            <person name="Spring S."/>
            <person name="Ollivier B."/>
            <person name="Rattei T."/>
            <person name="Klenk H.-P."/>
            <person name="Wagner M."/>
            <person name="Loy A."/>
        </authorList>
    </citation>
    <scope>NUCLEOTIDE SEQUENCE [LARGE SCALE GENOMIC DNA]</scope>
    <source>
        <strain evidence="7">ATCC BAA-275 / DSM 13257 / NCIMB 13706 / S10</strain>
    </source>
</reference>
<keyword evidence="3" id="KW-0547">Nucleotide-binding</keyword>
<dbReference type="GO" id="GO:0005524">
    <property type="term" value="F:ATP binding"/>
    <property type="evidence" value="ECO:0007669"/>
    <property type="project" value="UniProtKB-KW"/>
</dbReference>
<protein>
    <submittedName>
        <fullName evidence="6">ABC-type multidrug transport system, ATPase component</fullName>
    </submittedName>
</protein>
<accession>J7J3G7</accession>
<dbReference type="Pfam" id="PF00005">
    <property type="entry name" value="ABC_tran"/>
    <property type="match status" value="1"/>
</dbReference>
<evidence type="ECO:0000256" key="3">
    <source>
        <dbReference type="ARBA" id="ARBA00022741"/>
    </source>
</evidence>
<dbReference type="InterPro" id="IPR027417">
    <property type="entry name" value="P-loop_NTPase"/>
</dbReference>
<dbReference type="InterPro" id="IPR017871">
    <property type="entry name" value="ABC_transporter-like_CS"/>
</dbReference>
<dbReference type="KEGG" id="dmi:Desmer_3966"/>
<organism evidence="6 7">
    <name type="scientific">Desulfosporosinus meridiei (strain ATCC BAA-275 / DSM 13257 / KCTC 12902 / NCIMB 13706 / S10)</name>
    <dbReference type="NCBI Taxonomy" id="768704"/>
    <lineage>
        <taxon>Bacteria</taxon>
        <taxon>Bacillati</taxon>
        <taxon>Bacillota</taxon>
        <taxon>Clostridia</taxon>
        <taxon>Eubacteriales</taxon>
        <taxon>Desulfitobacteriaceae</taxon>
        <taxon>Desulfosporosinus</taxon>
    </lineage>
</organism>
<dbReference type="AlphaFoldDB" id="J7J3G7"/>
<evidence type="ECO:0000313" key="6">
    <source>
        <dbReference type="EMBL" id="AFQ45798.1"/>
    </source>
</evidence>
<proteinExistence type="inferred from homology"/>